<dbReference type="InterPro" id="IPR036291">
    <property type="entry name" value="NAD(P)-bd_dom_sf"/>
</dbReference>
<dbReference type="AlphaFoldDB" id="A0AAE6MB82"/>
<dbReference type="GO" id="GO:0016616">
    <property type="term" value="F:oxidoreductase activity, acting on the CH-OH group of donors, NAD or NADP as acceptor"/>
    <property type="evidence" value="ECO:0007669"/>
    <property type="project" value="TreeGrafter"/>
</dbReference>
<evidence type="ECO:0000313" key="3">
    <source>
        <dbReference type="Proteomes" id="UP000322035"/>
    </source>
</evidence>
<dbReference type="InterPro" id="IPR002347">
    <property type="entry name" value="SDR_fam"/>
</dbReference>
<evidence type="ECO:0000313" key="2">
    <source>
        <dbReference type="EMBL" id="QEL45573.1"/>
    </source>
</evidence>
<dbReference type="Gene3D" id="3.40.50.720">
    <property type="entry name" value="NAD(P)-binding Rossmann-like Domain"/>
    <property type="match status" value="1"/>
</dbReference>
<dbReference type="EMBL" id="CP043435">
    <property type="protein sequence ID" value="QEL45573.1"/>
    <property type="molecule type" value="Genomic_DNA"/>
</dbReference>
<organism evidence="2 3">
    <name type="scientific">Campylobacter fetus subsp. venerealis NCTC 10354</name>
    <dbReference type="NCBI Taxonomy" id="983328"/>
    <lineage>
        <taxon>Bacteria</taxon>
        <taxon>Pseudomonadati</taxon>
        <taxon>Campylobacterota</taxon>
        <taxon>Epsilonproteobacteria</taxon>
        <taxon>Campylobacterales</taxon>
        <taxon>Campylobacteraceae</taxon>
        <taxon>Campylobacter</taxon>
        <taxon>Campylobacter fetus subsp. venerealis bv. venerealis</taxon>
    </lineage>
</organism>
<name>A0AAE6MB82_CAMFE</name>
<protein>
    <submittedName>
        <fullName evidence="2">Short-chain dehydrogenase/reductase</fullName>
    </submittedName>
</protein>
<dbReference type="SUPFAM" id="SSF51735">
    <property type="entry name" value="NAD(P)-binding Rossmann-fold domains"/>
    <property type="match status" value="1"/>
</dbReference>
<dbReference type="Proteomes" id="UP000322035">
    <property type="component" value="Chromosome"/>
</dbReference>
<evidence type="ECO:0000256" key="1">
    <source>
        <dbReference type="ARBA" id="ARBA00006484"/>
    </source>
</evidence>
<accession>A0AAE6MB82</accession>
<proteinExistence type="inferred from homology"/>
<sequence>MKTAIVTGASRGIGRAIANELLNRGYYVISIARNFDNDTKTMQNQKCISLDLMKNSAIDELKAQIKDYDINTIIHNLGGKINEDNQPLTSQALKNSIHFNLGIAVDINSLLIPKIQNSSIGGGSVVFISSDSAKNGRAAPAYVASKAALNAYMKSCARYYAKDNIVFFSVLPGIVYFKNSAWDKKKQTDPNTFNQKLQNSIFKEFATPNHIANFVLSMLNSNNKFINGGEFIINGGE</sequence>
<dbReference type="PANTHER" id="PTHR42760">
    <property type="entry name" value="SHORT-CHAIN DEHYDROGENASES/REDUCTASES FAMILY MEMBER"/>
    <property type="match status" value="1"/>
</dbReference>
<dbReference type="CDD" id="cd05233">
    <property type="entry name" value="SDR_c"/>
    <property type="match status" value="1"/>
</dbReference>
<dbReference type="RefSeq" id="WP_025370395.1">
    <property type="nucleotide sequence ID" value="NZ_CP043435.1"/>
</dbReference>
<dbReference type="Pfam" id="PF00106">
    <property type="entry name" value="adh_short"/>
    <property type="match status" value="1"/>
</dbReference>
<comment type="similarity">
    <text evidence="1">Belongs to the short-chain dehydrogenases/reductases (SDR) family.</text>
</comment>
<dbReference type="PRINTS" id="PR00081">
    <property type="entry name" value="GDHRDH"/>
</dbReference>
<reference evidence="2 3" key="1">
    <citation type="submission" date="2019-08" db="EMBL/GenBank/DDBJ databases">
        <title>Complete genomes of the Campylobacter fetus subsp. venerealis, Campylobacter lari subsp. concheus, Campylobacter sputorum bv. sputorum and Campylobacter volucris type strains.</title>
        <authorList>
            <person name="Miller W.G."/>
            <person name="Yee E."/>
        </authorList>
    </citation>
    <scope>NUCLEOTIDE SEQUENCE [LARGE SCALE GENOMIC DNA]</scope>
    <source>
        <strain evidence="2 3">NCTC 10354</strain>
    </source>
</reference>
<gene>
    <name evidence="2" type="ORF">CFVT_1661</name>
</gene>